<dbReference type="FunFam" id="3.30.200.20:FF:000168">
    <property type="entry name" value="L-type lectin-domain containing receptor kinase IX.1"/>
    <property type="match status" value="1"/>
</dbReference>
<evidence type="ECO:0000256" key="2">
    <source>
        <dbReference type="ARBA" id="ARBA00008536"/>
    </source>
</evidence>
<evidence type="ECO:0000256" key="8">
    <source>
        <dbReference type="ARBA" id="ARBA00022692"/>
    </source>
</evidence>
<evidence type="ECO:0000256" key="1">
    <source>
        <dbReference type="ARBA" id="ARBA00004251"/>
    </source>
</evidence>
<evidence type="ECO:0000256" key="20">
    <source>
        <dbReference type="SAM" id="Phobius"/>
    </source>
</evidence>
<evidence type="ECO:0000256" key="10">
    <source>
        <dbReference type="ARBA" id="ARBA00022734"/>
    </source>
</evidence>
<comment type="subcellular location">
    <subcellularLocation>
        <location evidence="1">Cell membrane</location>
        <topology evidence="1">Single-pass type I membrane protein</topology>
    </subcellularLocation>
</comment>
<keyword evidence="14 20" id="KW-1133">Transmembrane helix</keyword>
<evidence type="ECO:0000256" key="17">
    <source>
        <dbReference type="ARBA" id="ARBA00023180"/>
    </source>
</evidence>
<dbReference type="GO" id="GO:0005886">
    <property type="term" value="C:plasma membrane"/>
    <property type="evidence" value="ECO:0007669"/>
    <property type="project" value="UniProtKB-SubCell"/>
</dbReference>
<evidence type="ECO:0000256" key="4">
    <source>
        <dbReference type="ARBA" id="ARBA00012513"/>
    </source>
</evidence>
<keyword evidence="17" id="KW-0325">Glycoprotein</keyword>
<dbReference type="InterPro" id="IPR008271">
    <property type="entry name" value="Ser/Thr_kinase_AS"/>
</dbReference>
<evidence type="ECO:0000313" key="22">
    <source>
        <dbReference type="EMBL" id="KAA3463552.1"/>
    </source>
</evidence>
<evidence type="ECO:0000256" key="7">
    <source>
        <dbReference type="ARBA" id="ARBA00022679"/>
    </source>
</evidence>
<organism evidence="22 23">
    <name type="scientific">Gossypium australe</name>
    <dbReference type="NCBI Taxonomy" id="47621"/>
    <lineage>
        <taxon>Eukaryota</taxon>
        <taxon>Viridiplantae</taxon>
        <taxon>Streptophyta</taxon>
        <taxon>Embryophyta</taxon>
        <taxon>Tracheophyta</taxon>
        <taxon>Spermatophyta</taxon>
        <taxon>Magnoliopsida</taxon>
        <taxon>eudicotyledons</taxon>
        <taxon>Gunneridae</taxon>
        <taxon>Pentapetalae</taxon>
        <taxon>rosids</taxon>
        <taxon>malvids</taxon>
        <taxon>Malvales</taxon>
        <taxon>Malvaceae</taxon>
        <taxon>Malvoideae</taxon>
        <taxon>Gossypium</taxon>
    </lineage>
</organism>
<dbReference type="InterPro" id="IPR017441">
    <property type="entry name" value="Protein_kinase_ATP_BS"/>
</dbReference>
<dbReference type="PROSITE" id="PS00307">
    <property type="entry name" value="LECTIN_LEGUME_BETA"/>
    <property type="match status" value="1"/>
</dbReference>
<dbReference type="InterPro" id="IPR000985">
    <property type="entry name" value="Lectin_LegA_CS"/>
</dbReference>
<evidence type="ECO:0000256" key="18">
    <source>
        <dbReference type="PROSITE-ProRule" id="PRU10141"/>
    </source>
</evidence>
<dbReference type="CDD" id="cd06899">
    <property type="entry name" value="lectin_legume_LecRK_Arcelin_ConA"/>
    <property type="match status" value="1"/>
</dbReference>
<evidence type="ECO:0000313" key="23">
    <source>
        <dbReference type="Proteomes" id="UP000325315"/>
    </source>
</evidence>
<keyword evidence="7" id="KW-0808">Transferase</keyword>
<dbReference type="InterPro" id="IPR013320">
    <property type="entry name" value="ConA-like_dom_sf"/>
</dbReference>
<evidence type="ECO:0000256" key="15">
    <source>
        <dbReference type="ARBA" id="ARBA00023136"/>
    </source>
</evidence>
<dbReference type="InterPro" id="IPR011009">
    <property type="entry name" value="Kinase-like_dom_sf"/>
</dbReference>
<keyword evidence="23" id="KW-1185">Reference proteome</keyword>
<feature type="binding site" evidence="18">
    <location>
        <position position="406"/>
    </location>
    <ligand>
        <name>ATP</name>
        <dbReference type="ChEBI" id="CHEBI:30616"/>
    </ligand>
</feature>
<dbReference type="EC" id="2.7.11.1" evidence="4"/>
<keyword evidence="10 22" id="KW-0430">Lectin</keyword>
<evidence type="ECO:0000256" key="6">
    <source>
        <dbReference type="ARBA" id="ARBA00022527"/>
    </source>
</evidence>
<keyword evidence="11 18" id="KW-0547">Nucleotide-binding</keyword>
<dbReference type="PROSITE" id="PS00108">
    <property type="entry name" value="PROTEIN_KINASE_ST"/>
    <property type="match status" value="1"/>
</dbReference>
<feature type="region of interest" description="Disordered" evidence="19">
    <location>
        <begin position="682"/>
        <end position="706"/>
    </location>
</feature>
<dbReference type="Gene3D" id="1.10.510.10">
    <property type="entry name" value="Transferase(Phosphotransferase) domain 1"/>
    <property type="match status" value="1"/>
</dbReference>
<dbReference type="FunFam" id="1.10.510.10:FF:000240">
    <property type="entry name" value="Lectin-domain containing receptor kinase A4.3"/>
    <property type="match status" value="1"/>
</dbReference>
<keyword evidence="13 18" id="KW-0067">ATP-binding</keyword>
<dbReference type="AlphaFoldDB" id="A0A5B6V340"/>
<keyword evidence="8 20" id="KW-0812">Transmembrane</keyword>
<feature type="domain" description="Protein kinase" evidence="21">
    <location>
        <begin position="377"/>
        <end position="659"/>
    </location>
</feature>
<dbReference type="PROSITE" id="PS00107">
    <property type="entry name" value="PROTEIN_KINASE_ATP"/>
    <property type="match status" value="2"/>
</dbReference>
<feature type="compositionally biased region" description="Polar residues" evidence="19">
    <location>
        <begin position="694"/>
        <end position="703"/>
    </location>
</feature>
<name>A0A5B6V340_9ROSI</name>
<evidence type="ECO:0000256" key="11">
    <source>
        <dbReference type="ARBA" id="ARBA00022741"/>
    </source>
</evidence>
<evidence type="ECO:0000256" key="3">
    <source>
        <dbReference type="ARBA" id="ARBA00010217"/>
    </source>
</evidence>
<dbReference type="PANTHER" id="PTHR27007">
    <property type="match status" value="1"/>
</dbReference>
<dbReference type="InterPro" id="IPR000719">
    <property type="entry name" value="Prot_kinase_dom"/>
</dbReference>
<dbReference type="OrthoDB" id="984003at2759"/>
<reference evidence="23" key="1">
    <citation type="journal article" date="2019" name="Plant Biotechnol. J.">
        <title>Genome sequencing of the Australian wild diploid species Gossypium australe highlights disease resistance and delayed gland morphogenesis.</title>
        <authorList>
            <person name="Cai Y."/>
            <person name="Cai X."/>
            <person name="Wang Q."/>
            <person name="Wang P."/>
            <person name="Zhang Y."/>
            <person name="Cai C."/>
            <person name="Xu Y."/>
            <person name="Wang K."/>
            <person name="Zhou Z."/>
            <person name="Wang C."/>
            <person name="Geng S."/>
            <person name="Li B."/>
            <person name="Dong Q."/>
            <person name="Hou Y."/>
            <person name="Wang H."/>
            <person name="Ai P."/>
            <person name="Liu Z."/>
            <person name="Yi F."/>
            <person name="Sun M."/>
            <person name="An G."/>
            <person name="Cheng J."/>
            <person name="Zhang Y."/>
            <person name="Shi Q."/>
            <person name="Xie Y."/>
            <person name="Shi X."/>
            <person name="Chang Y."/>
            <person name="Huang F."/>
            <person name="Chen Y."/>
            <person name="Hong S."/>
            <person name="Mi L."/>
            <person name="Sun Q."/>
            <person name="Zhang L."/>
            <person name="Zhou B."/>
            <person name="Peng R."/>
            <person name="Zhang X."/>
            <person name="Liu F."/>
        </authorList>
    </citation>
    <scope>NUCLEOTIDE SEQUENCE [LARGE SCALE GENOMIC DNA]</scope>
    <source>
        <strain evidence="23">cv. PA1801</strain>
    </source>
</reference>
<evidence type="ECO:0000259" key="21">
    <source>
        <dbReference type="PROSITE" id="PS50011"/>
    </source>
</evidence>
<dbReference type="Pfam" id="PF00139">
    <property type="entry name" value="Lectin_legB"/>
    <property type="match status" value="1"/>
</dbReference>
<dbReference type="SUPFAM" id="SSF56112">
    <property type="entry name" value="Protein kinase-like (PK-like)"/>
    <property type="match status" value="2"/>
</dbReference>
<dbReference type="Gene3D" id="2.60.120.200">
    <property type="match status" value="1"/>
</dbReference>
<keyword evidence="15 20" id="KW-0472">Membrane</keyword>
<keyword evidence="12 22" id="KW-0418">Kinase</keyword>
<keyword evidence="5" id="KW-1003">Cell membrane</keyword>
<dbReference type="PROSITE" id="PS00308">
    <property type="entry name" value="LECTIN_LEGUME_ALPHA"/>
    <property type="match status" value="1"/>
</dbReference>
<comment type="caution">
    <text evidence="22">The sequence shown here is derived from an EMBL/GenBank/DDBJ whole genome shotgun (WGS) entry which is preliminary data.</text>
</comment>
<dbReference type="SUPFAM" id="SSF49899">
    <property type="entry name" value="Concanavalin A-like lectins/glucanases"/>
    <property type="match status" value="1"/>
</dbReference>
<sequence>MKKAENIYLKSLKPEFLFIVLLLYTLPMAASIDNGNIHFTFTNFTSDTPSIEFESDATASGGAIELTTNQNGKALIYRVGRATYYQPMHLWDNSSGNLLLADFTTQFSFAINSLNKTFGNGDESDNRADGFAFFLAPYGSKIPPNSVGACLGLQTCDSDANSKFVAVEFDTFRNPWDPPTMSDHVAIDLNSVKASFPPVEWLWNDIENGGKVDAFVTYSSSTKILSVLLRGADDLTRQNSSSLSAILDLSLYLPEWVTFGFSGSTGRLSELHTIYSWDFSTSLQVSMNPTSNPPNVEPGPPINPKRKSKTWLWVVLAIAGGIFALLLVLGLASLFCKRRKYRRMREDGTMSVNVDMEMVTAPRKFSYRELWLATNNFADEGLLGEGGFGKVYLGFLRDINSNIAVKMITPSSQQGLKEYESEITTIIRLRHRNLVQLIGWCHDNKEFLIVYEFLPNKSLDYHLHREPCLLTWDIRYKIAMGVASALFYLQEECDQCVLHRDIKSSNVLLDLSYNAKLGDFGLARLVDHGQGSQTTKLILGTDGYIAPEYLETYKAIKESDIYSFGIVALEIASGKKAVAVIERNGKRLKKKLVEWVWELYREERLLDAADPRLSGNYDTEQMERLLLVGLACAHPNYFDRPSITQAIEILGSKAPPPSLPREMPVPINIAALQDNIGTSSAATSSYTNASSRSQTQSSGTVSGIHSFKDKTMAPGSGLLFCRREKYSRMREDRAMSVNRKMEMMTAARKFSYRELRFATSNFADEGLLGEGGFGKVYLGFLSNINYSIAVKRITPNSHQGVKEYESEATTITRLRHRNLV</sequence>
<evidence type="ECO:0000256" key="9">
    <source>
        <dbReference type="ARBA" id="ARBA00022729"/>
    </source>
</evidence>
<dbReference type="Pfam" id="PF00069">
    <property type="entry name" value="Pkinase"/>
    <property type="match status" value="1"/>
</dbReference>
<evidence type="ECO:0000256" key="13">
    <source>
        <dbReference type="ARBA" id="ARBA00022840"/>
    </source>
</evidence>
<dbReference type="Proteomes" id="UP000325315">
    <property type="component" value="Unassembled WGS sequence"/>
</dbReference>
<feature type="binding site" evidence="18">
    <location>
        <position position="791"/>
    </location>
    <ligand>
        <name>ATP</name>
        <dbReference type="ChEBI" id="CHEBI:30616"/>
    </ligand>
</feature>
<dbReference type="InterPro" id="IPR019825">
    <property type="entry name" value="Lectin_legB_Mn/Ca_BS"/>
</dbReference>
<comment type="similarity">
    <text evidence="2">In the N-terminal section; belongs to the leguminous lectin family.</text>
</comment>
<dbReference type="PROSITE" id="PS50011">
    <property type="entry name" value="PROTEIN_KINASE_DOM"/>
    <property type="match status" value="2"/>
</dbReference>
<accession>A0A5B6V340</accession>
<evidence type="ECO:0000256" key="5">
    <source>
        <dbReference type="ARBA" id="ARBA00022475"/>
    </source>
</evidence>
<dbReference type="EMBL" id="SMMG02000008">
    <property type="protein sequence ID" value="KAA3463552.1"/>
    <property type="molecule type" value="Genomic_DNA"/>
</dbReference>
<comment type="similarity">
    <text evidence="3">In the C-terminal section; belongs to the protein kinase superfamily. Ser/Thr protein kinase family.</text>
</comment>
<dbReference type="GO" id="GO:0004674">
    <property type="term" value="F:protein serine/threonine kinase activity"/>
    <property type="evidence" value="ECO:0007669"/>
    <property type="project" value="UniProtKB-KW"/>
</dbReference>
<gene>
    <name evidence="22" type="ORF">EPI10_007891</name>
</gene>
<proteinExistence type="inferred from homology"/>
<feature type="domain" description="Protein kinase" evidence="21">
    <location>
        <begin position="762"/>
        <end position="820"/>
    </location>
</feature>
<protein>
    <recommendedName>
        <fullName evidence="4">non-specific serine/threonine protein kinase</fullName>
        <ecNumber evidence="4">2.7.11.1</ecNumber>
    </recommendedName>
</protein>
<evidence type="ECO:0000256" key="16">
    <source>
        <dbReference type="ARBA" id="ARBA00023170"/>
    </source>
</evidence>
<dbReference type="InterPro" id="IPR050528">
    <property type="entry name" value="L-type_Lectin-RKs"/>
</dbReference>
<feature type="transmembrane region" description="Helical" evidence="20">
    <location>
        <begin position="311"/>
        <end position="335"/>
    </location>
</feature>
<keyword evidence="9" id="KW-0732">Signal</keyword>
<dbReference type="GO" id="GO:0030246">
    <property type="term" value="F:carbohydrate binding"/>
    <property type="evidence" value="ECO:0007669"/>
    <property type="project" value="UniProtKB-KW"/>
</dbReference>
<dbReference type="SMART" id="SM00220">
    <property type="entry name" value="S_TKc"/>
    <property type="match status" value="1"/>
</dbReference>
<dbReference type="GO" id="GO:0005524">
    <property type="term" value="F:ATP binding"/>
    <property type="evidence" value="ECO:0007669"/>
    <property type="project" value="UniProtKB-UniRule"/>
</dbReference>
<evidence type="ECO:0000256" key="19">
    <source>
        <dbReference type="SAM" id="MobiDB-lite"/>
    </source>
</evidence>
<evidence type="ECO:0000256" key="14">
    <source>
        <dbReference type="ARBA" id="ARBA00022989"/>
    </source>
</evidence>
<dbReference type="InterPro" id="IPR001220">
    <property type="entry name" value="Legume_lectin_dom"/>
</dbReference>
<evidence type="ECO:0000256" key="12">
    <source>
        <dbReference type="ARBA" id="ARBA00022777"/>
    </source>
</evidence>
<keyword evidence="16 22" id="KW-0675">Receptor</keyword>
<keyword evidence="6" id="KW-0723">Serine/threonine-protein kinase</keyword>
<dbReference type="Gene3D" id="3.30.200.20">
    <property type="entry name" value="Phosphorylase Kinase, domain 1"/>
    <property type="match status" value="2"/>
</dbReference>
<dbReference type="GO" id="GO:0002229">
    <property type="term" value="P:defense response to oomycetes"/>
    <property type="evidence" value="ECO:0007669"/>
    <property type="project" value="UniProtKB-ARBA"/>
</dbReference>
<feature type="compositionally biased region" description="Low complexity" evidence="19">
    <location>
        <begin position="682"/>
        <end position="693"/>
    </location>
</feature>